<evidence type="ECO:0000313" key="10">
    <source>
        <dbReference type="Proteomes" id="UP001281614"/>
    </source>
</evidence>
<proteinExistence type="inferred from homology"/>
<protein>
    <recommendedName>
        <fullName evidence="8">DUF676 domain-containing protein</fullName>
    </recommendedName>
</protein>
<dbReference type="Proteomes" id="UP001281614">
    <property type="component" value="Unassembled WGS sequence"/>
</dbReference>
<dbReference type="InterPro" id="IPR052374">
    <property type="entry name" value="SERAC1"/>
</dbReference>
<dbReference type="EMBL" id="VYYT01000101">
    <property type="protein sequence ID" value="KAK2770149.1"/>
    <property type="molecule type" value="Genomic_DNA"/>
</dbReference>
<dbReference type="SUPFAM" id="SSF53474">
    <property type="entry name" value="alpha/beta-Hydrolases"/>
    <property type="match status" value="1"/>
</dbReference>
<evidence type="ECO:0000256" key="7">
    <source>
        <dbReference type="ARBA" id="ARBA00023136"/>
    </source>
</evidence>
<accession>A0AAD9YL79</accession>
<evidence type="ECO:0000256" key="5">
    <source>
        <dbReference type="ARBA" id="ARBA00022824"/>
    </source>
</evidence>
<comment type="subcellular location">
    <subcellularLocation>
        <location evidence="2">Endoplasmic reticulum</location>
    </subcellularLocation>
    <subcellularLocation>
        <location evidence="3">Membrane</location>
    </subcellularLocation>
    <subcellularLocation>
        <location evidence="1">Mitochondrion</location>
    </subcellularLocation>
</comment>
<dbReference type="AlphaFoldDB" id="A0AAD9YL79"/>
<evidence type="ECO:0000256" key="4">
    <source>
        <dbReference type="ARBA" id="ARBA00007920"/>
    </source>
</evidence>
<evidence type="ECO:0000256" key="6">
    <source>
        <dbReference type="ARBA" id="ARBA00023128"/>
    </source>
</evidence>
<name>A0AAD9YL79_COLKA</name>
<keyword evidence="7" id="KW-0472">Membrane</keyword>
<keyword evidence="6" id="KW-0496">Mitochondrion</keyword>
<reference evidence="9" key="1">
    <citation type="submission" date="2023-02" db="EMBL/GenBank/DDBJ databases">
        <title>Colletotrichum kahawae CIFC_Que2 genome sequencing and assembly.</title>
        <authorList>
            <person name="Baroncelli R."/>
        </authorList>
    </citation>
    <scope>NUCLEOTIDE SEQUENCE</scope>
    <source>
        <strain evidence="9">CIFC_Que2</strain>
    </source>
</reference>
<dbReference type="PANTHER" id="PTHR48182:SF2">
    <property type="entry name" value="PROTEIN SERAC1"/>
    <property type="match status" value="1"/>
</dbReference>
<dbReference type="GO" id="GO:0005783">
    <property type="term" value="C:endoplasmic reticulum"/>
    <property type="evidence" value="ECO:0007669"/>
    <property type="project" value="UniProtKB-SubCell"/>
</dbReference>
<sequence length="296" mass="32909">MAIPNAIDVAEDENYLQPVAAPERTQPIAQGSNLGVHILYDAKDGLDAVVDIVFVHGLTGNAYNTWVYRQKNGGNVHWPSDFLKDDIPDARILTFGYDADVVNWWEPASNNRIGNHAENLLGSLTRLRERTDTEERKIIFVMHSLGGLVVQNVLDLSRSNPARHLRNLEAATTGLAFLGTPHFGSDKAEWGAFGTAMLGLVKSTNTSIVQVLRPDSEMLSVIQKKFHEILLMRFEDLQVTCFHEELDVKGLGTVCSIHLQCGMLLKIIVADRQEAICKPARTPQLWHSCQPYGESL</sequence>
<comment type="similarity">
    <text evidence="4">Belongs to the putative lipase ROG1 family.</text>
</comment>
<evidence type="ECO:0000256" key="1">
    <source>
        <dbReference type="ARBA" id="ARBA00004173"/>
    </source>
</evidence>
<dbReference type="GO" id="GO:0005739">
    <property type="term" value="C:mitochondrion"/>
    <property type="evidence" value="ECO:0007669"/>
    <property type="project" value="UniProtKB-SubCell"/>
</dbReference>
<evidence type="ECO:0000256" key="3">
    <source>
        <dbReference type="ARBA" id="ARBA00004370"/>
    </source>
</evidence>
<evidence type="ECO:0000313" key="9">
    <source>
        <dbReference type="EMBL" id="KAK2770149.1"/>
    </source>
</evidence>
<dbReference type="Gene3D" id="3.40.50.1820">
    <property type="entry name" value="alpha/beta hydrolase"/>
    <property type="match status" value="1"/>
</dbReference>
<dbReference type="PANTHER" id="PTHR48182">
    <property type="entry name" value="PROTEIN SERAC1"/>
    <property type="match status" value="1"/>
</dbReference>
<evidence type="ECO:0000256" key="2">
    <source>
        <dbReference type="ARBA" id="ARBA00004240"/>
    </source>
</evidence>
<comment type="caution">
    <text evidence="9">The sequence shown here is derived from an EMBL/GenBank/DDBJ whole genome shotgun (WGS) entry which is preliminary data.</text>
</comment>
<keyword evidence="10" id="KW-1185">Reference proteome</keyword>
<feature type="domain" description="DUF676" evidence="8">
    <location>
        <begin position="52"/>
        <end position="228"/>
    </location>
</feature>
<dbReference type="InterPro" id="IPR029058">
    <property type="entry name" value="AB_hydrolase_fold"/>
</dbReference>
<organism evidence="9 10">
    <name type="scientific">Colletotrichum kahawae</name>
    <name type="common">Coffee berry disease fungus</name>
    <dbReference type="NCBI Taxonomy" id="34407"/>
    <lineage>
        <taxon>Eukaryota</taxon>
        <taxon>Fungi</taxon>
        <taxon>Dikarya</taxon>
        <taxon>Ascomycota</taxon>
        <taxon>Pezizomycotina</taxon>
        <taxon>Sordariomycetes</taxon>
        <taxon>Hypocreomycetidae</taxon>
        <taxon>Glomerellales</taxon>
        <taxon>Glomerellaceae</taxon>
        <taxon>Colletotrichum</taxon>
        <taxon>Colletotrichum gloeosporioides species complex</taxon>
    </lineage>
</organism>
<dbReference type="InterPro" id="IPR007751">
    <property type="entry name" value="DUF676_lipase-like"/>
</dbReference>
<dbReference type="Pfam" id="PF05057">
    <property type="entry name" value="DUF676"/>
    <property type="match status" value="1"/>
</dbReference>
<dbReference type="GO" id="GO:0016020">
    <property type="term" value="C:membrane"/>
    <property type="evidence" value="ECO:0007669"/>
    <property type="project" value="UniProtKB-SubCell"/>
</dbReference>
<keyword evidence="5" id="KW-0256">Endoplasmic reticulum</keyword>
<evidence type="ECO:0000259" key="8">
    <source>
        <dbReference type="Pfam" id="PF05057"/>
    </source>
</evidence>
<gene>
    <name evidence="9" type="ORF">CKAH01_04492</name>
</gene>